<protein>
    <submittedName>
        <fullName evidence="2">Complex I NDUFA9 subunit family protein</fullName>
    </submittedName>
</protein>
<proteinExistence type="predicted"/>
<keyword evidence="3" id="KW-1185">Reference proteome</keyword>
<dbReference type="SUPFAM" id="SSF51735">
    <property type="entry name" value="NAD(P)-binding Rossmann-fold domains"/>
    <property type="match status" value="1"/>
</dbReference>
<dbReference type="EMBL" id="JBHUEN010000021">
    <property type="protein sequence ID" value="MFD1881738.1"/>
    <property type="molecule type" value="Genomic_DNA"/>
</dbReference>
<dbReference type="Gene3D" id="3.40.50.720">
    <property type="entry name" value="NAD(P)-binding Rossmann-like Domain"/>
    <property type="match status" value="1"/>
</dbReference>
<evidence type="ECO:0000313" key="2">
    <source>
        <dbReference type="EMBL" id="MFD1881738.1"/>
    </source>
</evidence>
<sequence>MSTLITIFGGSGFLGRQVARIMAQQGCRVRIAVRRPNEALFVRTYGAVGQVSPIFCNVRDDASVLAAMSESDAVVNCVDVKLPAGNNTFDAVHDKAAGRIARLSRQAGVPAFVHVSTVGADPESDSHYAAAKGRGEIAVREARPDAVILRPTVMFGMGDTFYNRLGTMARNLPVMLVPGLGTKVQPVYVEDVARAVSAGLQGKVPAGVYELGGPDVMTMRQVVDQVLAVTGHRRLVIGLPRWLAGIIGGALDFGSTVTGKLFKNKILTRDQVRLQTRDNVARDGNNAPPLPTEHIAPAAFAEMVDDKDARLAVTGGFEPFGITPVASDSILPEYLWPYRDSGQYAEIKASAKNLRSDS</sequence>
<comment type="caution">
    <text evidence="2">The sequence shown here is derived from an EMBL/GenBank/DDBJ whole genome shotgun (WGS) entry which is preliminary data.</text>
</comment>
<gene>
    <name evidence="2" type="ORF">ACFSCT_08435</name>
</gene>
<reference evidence="3" key="1">
    <citation type="journal article" date="2019" name="Int. J. Syst. Evol. Microbiol.">
        <title>The Global Catalogue of Microorganisms (GCM) 10K type strain sequencing project: providing services to taxonomists for standard genome sequencing and annotation.</title>
        <authorList>
            <consortium name="The Broad Institute Genomics Platform"/>
            <consortium name="The Broad Institute Genome Sequencing Center for Infectious Disease"/>
            <person name="Wu L."/>
            <person name="Ma J."/>
        </authorList>
    </citation>
    <scope>NUCLEOTIDE SEQUENCE [LARGE SCALE GENOMIC DNA]</scope>
    <source>
        <strain evidence="3">CCUG 56029</strain>
    </source>
</reference>
<dbReference type="InterPro" id="IPR051207">
    <property type="entry name" value="ComplexI_NDUFA9_subunit"/>
</dbReference>
<dbReference type="CDD" id="cd05271">
    <property type="entry name" value="NDUFA9_like_SDR_a"/>
    <property type="match status" value="1"/>
</dbReference>
<feature type="domain" description="NAD-dependent epimerase/dehydratase" evidence="1">
    <location>
        <begin position="5"/>
        <end position="212"/>
    </location>
</feature>
<dbReference type="Proteomes" id="UP001597213">
    <property type="component" value="Unassembled WGS sequence"/>
</dbReference>
<dbReference type="InterPro" id="IPR036291">
    <property type="entry name" value="NAD(P)-bd_dom_sf"/>
</dbReference>
<dbReference type="PANTHER" id="PTHR12126:SF11">
    <property type="entry name" value="NADH DEHYDROGENASE [UBIQUINONE] 1 ALPHA SUBCOMPLEX SUBUNIT 9, MITOCHONDRIAL"/>
    <property type="match status" value="1"/>
</dbReference>
<dbReference type="InterPro" id="IPR001509">
    <property type="entry name" value="Epimerase_deHydtase"/>
</dbReference>
<name>A0ABW4R715_9RHOB</name>
<organism evidence="2 3">
    <name type="scientific">Paracoccus pacificus</name>
    <dbReference type="NCBI Taxonomy" id="1463598"/>
    <lineage>
        <taxon>Bacteria</taxon>
        <taxon>Pseudomonadati</taxon>
        <taxon>Pseudomonadota</taxon>
        <taxon>Alphaproteobacteria</taxon>
        <taxon>Rhodobacterales</taxon>
        <taxon>Paracoccaceae</taxon>
        <taxon>Paracoccus</taxon>
    </lineage>
</organism>
<accession>A0ABW4R715</accession>
<evidence type="ECO:0000259" key="1">
    <source>
        <dbReference type="Pfam" id="PF01370"/>
    </source>
</evidence>
<dbReference type="RefSeq" id="WP_379141843.1">
    <property type="nucleotide sequence ID" value="NZ_JBHUEN010000021.1"/>
</dbReference>
<evidence type="ECO:0000313" key="3">
    <source>
        <dbReference type="Proteomes" id="UP001597213"/>
    </source>
</evidence>
<dbReference type="PANTHER" id="PTHR12126">
    <property type="entry name" value="NADH-UBIQUINONE OXIDOREDUCTASE 39 KDA SUBUNIT-RELATED"/>
    <property type="match status" value="1"/>
</dbReference>
<dbReference type="Pfam" id="PF01370">
    <property type="entry name" value="Epimerase"/>
    <property type="match status" value="1"/>
</dbReference>